<dbReference type="HOGENOM" id="CLU_3120825_0_0_6"/>
<organism evidence="2 3">
    <name type="scientific">Paraglaciecola psychrophila 170</name>
    <dbReference type="NCBI Taxonomy" id="1129794"/>
    <lineage>
        <taxon>Bacteria</taxon>
        <taxon>Pseudomonadati</taxon>
        <taxon>Pseudomonadota</taxon>
        <taxon>Gammaproteobacteria</taxon>
        <taxon>Alteromonadales</taxon>
        <taxon>Alteromonadaceae</taxon>
        <taxon>Paraglaciecola</taxon>
    </lineage>
</organism>
<dbReference type="EMBL" id="CP003837">
    <property type="protein sequence ID" value="AGH42904.1"/>
    <property type="molecule type" value="Genomic_DNA"/>
</dbReference>
<protein>
    <submittedName>
        <fullName evidence="2">Mechanosensitive channel protein</fullName>
    </submittedName>
</protein>
<dbReference type="PATRIC" id="fig|1129794.4.peg.785"/>
<evidence type="ECO:0000313" key="2">
    <source>
        <dbReference type="EMBL" id="AGH42904.1"/>
    </source>
</evidence>
<sequence>MSVGISYADDPEKAAELIVEQIKQYDFVVKKQETAAFAKDFGNSSVNLVL</sequence>
<feature type="domain" description="Mechanosensitive ion channel MscS C-terminal" evidence="1">
    <location>
        <begin position="1"/>
        <end position="50"/>
    </location>
</feature>
<evidence type="ECO:0000313" key="3">
    <source>
        <dbReference type="Proteomes" id="UP000011864"/>
    </source>
</evidence>
<keyword evidence="3" id="KW-1185">Reference proteome</keyword>
<dbReference type="Pfam" id="PF21082">
    <property type="entry name" value="MS_channel_3rd"/>
    <property type="match status" value="1"/>
</dbReference>
<dbReference type="eggNOG" id="COG0668">
    <property type="taxonomic scope" value="Bacteria"/>
</dbReference>
<name>M4RL72_9ALTE</name>
<dbReference type="InterPro" id="IPR049278">
    <property type="entry name" value="MS_channel_C"/>
</dbReference>
<dbReference type="GO" id="GO:0016020">
    <property type="term" value="C:membrane"/>
    <property type="evidence" value="ECO:0007669"/>
    <property type="project" value="InterPro"/>
</dbReference>
<evidence type="ECO:0000259" key="1">
    <source>
        <dbReference type="Pfam" id="PF21082"/>
    </source>
</evidence>
<dbReference type="KEGG" id="gps:C427_0795"/>
<proteinExistence type="predicted"/>
<dbReference type="InterPro" id="IPR011066">
    <property type="entry name" value="MscS_channel_C_sf"/>
</dbReference>
<accession>M4RL72</accession>
<reference evidence="2 3" key="1">
    <citation type="journal article" date="2013" name="Genome Announc.">
        <title>Complete Genome Sequence of Glaciecola psychrophila Strain 170T.</title>
        <authorList>
            <person name="Yin J."/>
            <person name="Chen J."/>
            <person name="Liu G."/>
            <person name="Yu Y."/>
            <person name="Song L."/>
            <person name="Wang X."/>
            <person name="Qu X."/>
        </authorList>
    </citation>
    <scope>NUCLEOTIDE SEQUENCE [LARGE SCALE GENOMIC DNA]</scope>
    <source>
        <strain evidence="2 3">170</strain>
    </source>
</reference>
<dbReference type="Gene3D" id="3.30.70.100">
    <property type="match status" value="1"/>
</dbReference>
<gene>
    <name evidence="2" type="ORF">C427_0795</name>
</gene>
<dbReference type="STRING" id="1129794.C427_0795"/>
<dbReference type="SUPFAM" id="SSF82689">
    <property type="entry name" value="Mechanosensitive channel protein MscS (YggB), C-terminal domain"/>
    <property type="match status" value="1"/>
</dbReference>
<dbReference type="Proteomes" id="UP000011864">
    <property type="component" value="Chromosome"/>
</dbReference>
<dbReference type="RefSeq" id="WP_015430405.1">
    <property type="nucleotide sequence ID" value="NC_020514.1"/>
</dbReference>
<dbReference type="AlphaFoldDB" id="M4RL72"/>